<dbReference type="AlphaFoldDB" id="A0A0D3II15"/>
<dbReference type="Proteomes" id="UP000013827">
    <property type="component" value="Unassembled WGS sequence"/>
</dbReference>
<dbReference type="GO" id="GO:0046654">
    <property type="term" value="P:tetrahydrofolate biosynthetic process"/>
    <property type="evidence" value="ECO:0007669"/>
    <property type="project" value="TreeGrafter"/>
</dbReference>
<dbReference type="KEGG" id="ehx:EMIHUDRAFT_215177"/>
<dbReference type="SUPFAM" id="SSF55083">
    <property type="entry name" value="6-hydroxymethyl-7,8-dihydropterin pyrophosphokinase, HPPK"/>
    <property type="match status" value="1"/>
</dbReference>
<evidence type="ECO:0000256" key="14">
    <source>
        <dbReference type="ARBA" id="ARBA00023268"/>
    </source>
</evidence>
<feature type="domain" description="Pterin-binding" evidence="15">
    <location>
        <begin position="189"/>
        <end position="456"/>
    </location>
</feature>
<accession>A0A0D3II15</accession>
<keyword evidence="9" id="KW-0547">Nucleotide-binding</keyword>
<dbReference type="CDD" id="cd00739">
    <property type="entry name" value="DHPS"/>
    <property type="match status" value="1"/>
</dbReference>
<dbReference type="PROSITE" id="PS50972">
    <property type="entry name" value="PTERIN_BINDING"/>
    <property type="match status" value="1"/>
</dbReference>
<evidence type="ECO:0000256" key="1">
    <source>
        <dbReference type="ARBA" id="ARBA00000012"/>
    </source>
</evidence>
<evidence type="ECO:0000256" key="11">
    <source>
        <dbReference type="ARBA" id="ARBA00022840"/>
    </source>
</evidence>
<keyword evidence="17" id="KW-1185">Reference proteome</keyword>
<keyword evidence="7" id="KW-0808">Transferase</keyword>
<dbReference type="GO" id="GO:0016301">
    <property type="term" value="F:kinase activity"/>
    <property type="evidence" value="ECO:0007669"/>
    <property type="project" value="UniProtKB-KW"/>
</dbReference>
<dbReference type="EnsemblProtists" id="EOD10900">
    <property type="protein sequence ID" value="EOD10900"/>
    <property type="gene ID" value="EMIHUDRAFT_215177"/>
</dbReference>
<dbReference type="GO" id="GO:0004156">
    <property type="term" value="F:dihydropteroate synthase activity"/>
    <property type="evidence" value="ECO:0007669"/>
    <property type="project" value="UniProtKB-EC"/>
</dbReference>
<dbReference type="Gene3D" id="3.30.70.560">
    <property type="entry name" value="7,8-Dihydro-6-hydroxymethylpterin-pyrophosphokinase HPPK"/>
    <property type="match status" value="1"/>
</dbReference>
<evidence type="ECO:0000256" key="3">
    <source>
        <dbReference type="ARBA" id="ARBA00001946"/>
    </source>
</evidence>
<evidence type="ECO:0000256" key="12">
    <source>
        <dbReference type="ARBA" id="ARBA00022842"/>
    </source>
</evidence>
<dbReference type="GO" id="GO:0005524">
    <property type="term" value="F:ATP binding"/>
    <property type="evidence" value="ECO:0007669"/>
    <property type="project" value="UniProtKB-KW"/>
</dbReference>
<evidence type="ECO:0000313" key="17">
    <source>
        <dbReference type="Proteomes" id="UP000013827"/>
    </source>
</evidence>
<keyword evidence="14" id="KW-0511">Multifunctional enzyme</keyword>
<proteinExistence type="inferred from homology"/>
<comment type="cofactor">
    <cofactor evidence="3">
        <name>Mg(2+)</name>
        <dbReference type="ChEBI" id="CHEBI:18420"/>
    </cofactor>
</comment>
<evidence type="ECO:0000259" key="15">
    <source>
        <dbReference type="PROSITE" id="PS50972"/>
    </source>
</evidence>
<protein>
    <recommendedName>
        <fullName evidence="15">Pterin-binding domain-containing protein</fullName>
    </recommendedName>
</protein>
<dbReference type="NCBIfam" id="TIGR01498">
    <property type="entry name" value="folK"/>
    <property type="match status" value="1"/>
</dbReference>
<keyword evidence="11" id="KW-0067">ATP-binding</keyword>
<comment type="catalytic activity">
    <reaction evidence="2">
        <text>6-hydroxymethyl-7,8-dihydropterin + ATP = (7,8-dihydropterin-6-yl)methyl diphosphate + AMP + H(+)</text>
        <dbReference type="Rhea" id="RHEA:11412"/>
        <dbReference type="ChEBI" id="CHEBI:15378"/>
        <dbReference type="ChEBI" id="CHEBI:30616"/>
        <dbReference type="ChEBI" id="CHEBI:44841"/>
        <dbReference type="ChEBI" id="CHEBI:72950"/>
        <dbReference type="ChEBI" id="CHEBI:456215"/>
        <dbReference type="EC" id="2.7.6.3"/>
    </reaction>
</comment>
<dbReference type="PROSITE" id="PS00793">
    <property type="entry name" value="DHPS_2"/>
    <property type="match status" value="1"/>
</dbReference>
<dbReference type="PANTHER" id="PTHR20941:SF1">
    <property type="entry name" value="FOLIC ACID SYNTHESIS PROTEIN FOL1"/>
    <property type="match status" value="1"/>
</dbReference>
<name>A0A0D3II15_EMIH1</name>
<comment type="pathway">
    <text evidence="5">Cofactor biosynthesis; tetrahydrofolate biosynthesis; 2-amino-4-hydroxy-6-hydroxymethyl-7,8-dihydropteridine diphosphate from 7,8-dihydroneopterin triphosphate: step 4/4.</text>
</comment>
<dbReference type="GO" id="GO:0003848">
    <property type="term" value="F:2-amino-4-hydroxy-6-hydroxymethyldihydropteridine diphosphokinase activity"/>
    <property type="evidence" value="ECO:0007669"/>
    <property type="project" value="UniProtKB-EC"/>
</dbReference>
<dbReference type="PROSITE" id="PS00794">
    <property type="entry name" value="HPPK"/>
    <property type="match status" value="1"/>
</dbReference>
<dbReference type="SUPFAM" id="SSF51717">
    <property type="entry name" value="Dihydropteroate synthetase-like"/>
    <property type="match status" value="1"/>
</dbReference>
<dbReference type="RefSeq" id="XP_005763329.1">
    <property type="nucleotide sequence ID" value="XM_005763272.1"/>
</dbReference>
<dbReference type="Pfam" id="PF00809">
    <property type="entry name" value="Pterin_bind"/>
    <property type="match status" value="1"/>
</dbReference>
<comment type="similarity">
    <text evidence="6">In the C-terminal section; belongs to the DHPS family.</text>
</comment>
<evidence type="ECO:0000256" key="6">
    <source>
        <dbReference type="ARBA" id="ARBA00009951"/>
    </source>
</evidence>
<dbReference type="InterPro" id="IPR011005">
    <property type="entry name" value="Dihydropteroate_synth-like_sf"/>
</dbReference>
<dbReference type="GO" id="GO:0046872">
    <property type="term" value="F:metal ion binding"/>
    <property type="evidence" value="ECO:0007669"/>
    <property type="project" value="UniProtKB-KW"/>
</dbReference>
<sequence>MSRLRAYIALGSNLGRRAANIRAAVRQLSREFELEATASLYETAPAYVDDQPPFLNTVAAVRASCSPRELLATLKRIEVEVGRLPSARWGPRAIDLDLVLYGDLQHSDASSGDAAPSLPLELPHPRMGERRFVLEPLAEIDPAARHPRSGATAAAMLAALPPEDAAPLQRVCPLGSDDDEGLVRWGRRTLLMGVLNVTPDSFSDGGRFDSAAAATAHALELEAAGADIIDVGAVSTRPGAVAVSPEEELRRAAPVVQALHASPLRAPISVDTSCAAVAAELAALGARVVNDVSGGAMDREMLPTVARLGLPAVLMHMRGDPATMASLARYDDVVADVRSELAGRLAAAQAAGVPKWDLIGDPGIGFAKTAPQSLALLRSLHRFGLSSASAAAAASDALDYPLLVGVSRKSFLGAAVGVELPPQERAWATAAACAASVPHADILRVHDVSQMRHVAAVADAIHRGGGAPPASTDNR</sequence>
<reference evidence="16" key="2">
    <citation type="submission" date="2024-10" db="UniProtKB">
        <authorList>
            <consortium name="EnsemblProtists"/>
        </authorList>
    </citation>
    <scope>IDENTIFICATION</scope>
</reference>
<keyword evidence="12" id="KW-0460">Magnesium</keyword>
<comment type="pathway">
    <text evidence="4">Cofactor biosynthesis; tetrahydrofolate biosynthesis; 7,8-dihydrofolate from 2-amino-4-hydroxy-6-hydroxymethyl-7,8-dihydropteridine diphosphate and 4-aminobenzoate: step 1/2.</text>
</comment>
<dbReference type="eggNOG" id="KOG2544">
    <property type="taxonomic scope" value="Eukaryota"/>
</dbReference>
<evidence type="ECO:0000256" key="8">
    <source>
        <dbReference type="ARBA" id="ARBA00022723"/>
    </source>
</evidence>
<keyword evidence="8" id="KW-0479">Metal-binding</keyword>
<dbReference type="InterPro" id="IPR006390">
    <property type="entry name" value="DHP_synth_dom"/>
</dbReference>
<evidence type="ECO:0000256" key="10">
    <source>
        <dbReference type="ARBA" id="ARBA00022777"/>
    </source>
</evidence>
<dbReference type="Pfam" id="PF01288">
    <property type="entry name" value="HPPK"/>
    <property type="match status" value="1"/>
</dbReference>
<dbReference type="UniPathway" id="UPA00077">
    <property type="reaction ID" value="UER00155"/>
</dbReference>
<dbReference type="InterPro" id="IPR045031">
    <property type="entry name" value="DHP_synth-like"/>
</dbReference>
<dbReference type="CDD" id="cd00483">
    <property type="entry name" value="HPPK"/>
    <property type="match status" value="1"/>
</dbReference>
<dbReference type="Gene3D" id="3.20.20.20">
    <property type="entry name" value="Dihydropteroate synthase-like"/>
    <property type="match status" value="1"/>
</dbReference>
<dbReference type="HOGENOM" id="CLU_008023_2_2_1"/>
<dbReference type="GeneID" id="17257070"/>
<dbReference type="InterPro" id="IPR000550">
    <property type="entry name" value="Hppk"/>
</dbReference>
<organism evidence="16 17">
    <name type="scientific">Emiliania huxleyi (strain CCMP1516)</name>
    <dbReference type="NCBI Taxonomy" id="280463"/>
    <lineage>
        <taxon>Eukaryota</taxon>
        <taxon>Haptista</taxon>
        <taxon>Haptophyta</taxon>
        <taxon>Prymnesiophyceae</taxon>
        <taxon>Isochrysidales</taxon>
        <taxon>Noelaerhabdaceae</taxon>
        <taxon>Emiliania</taxon>
    </lineage>
</organism>
<dbReference type="OMA" id="FMYETEP"/>
<dbReference type="NCBIfam" id="TIGR01496">
    <property type="entry name" value="DHPS"/>
    <property type="match status" value="1"/>
</dbReference>
<dbReference type="PaxDb" id="2903-EOD10900"/>
<dbReference type="STRING" id="2903.R1D8W4"/>
<dbReference type="PANTHER" id="PTHR20941">
    <property type="entry name" value="FOLATE SYNTHESIS PROTEINS"/>
    <property type="match status" value="1"/>
</dbReference>
<reference evidence="17" key="1">
    <citation type="journal article" date="2013" name="Nature">
        <title>Pan genome of the phytoplankton Emiliania underpins its global distribution.</title>
        <authorList>
            <person name="Read B.A."/>
            <person name="Kegel J."/>
            <person name="Klute M.J."/>
            <person name="Kuo A."/>
            <person name="Lefebvre S.C."/>
            <person name="Maumus F."/>
            <person name="Mayer C."/>
            <person name="Miller J."/>
            <person name="Monier A."/>
            <person name="Salamov A."/>
            <person name="Young J."/>
            <person name="Aguilar M."/>
            <person name="Claverie J.M."/>
            <person name="Frickenhaus S."/>
            <person name="Gonzalez K."/>
            <person name="Herman E.K."/>
            <person name="Lin Y.C."/>
            <person name="Napier J."/>
            <person name="Ogata H."/>
            <person name="Sarno A.F."/>
            <person name="Shmutz J."/>
            <person name="Schroeder D."/>
            <person name="de Vargas C."/>
            <person name="Verret F."/>
            <person name="von Dassow P."/>
            <person name="Valentin K."/>
            <person name="Van de Peer Y."/>
            <person name="Wheeler G."/>
            <person name="Dacks J.B."/>
            <person name="Delwiche C.F."/>
            <person name="Dyhrman S.T."/>
            <person name="Glockner G."/>
            <person name="John U."/>
            <person name="Richards T."/>
            <person name="Worden A.Z."/>
            <person name="Zhang X."/>
            <person name="Grigoriev I.V."/>
            <person name="Allen A.E."/>
            <person name="Bidle K."/>
            <person name="Borodovsky M."/>
            <person name="Bowler C."/>
            <person name="Brownlee C."/>
            <person name="Cock J.M."/>
            <person name="Elias M."/>
            <person name="Gladyshev V.N."/>
            <person name="Groth M."/>
            <person name="Guda C."/>
            <person name="Hadaegh A."/>
            <person name="Iglesias-Rodriguez M.D."/>
            <person name="Jenkins J."/>
            <person name="Jones B.M."/>
            <person name="Lawson T."/>
            <person name="Leese F."/>
            <person name="Lindquist E."/>
            <person name="Lobanov A."/>
            <person name="Lomsadze A."/>
            <person name="Malik S.B."/>
            <person name="Marsh M.E."/>
            <person name="Mackinder L."/>
            <person name="Mock T."/>
            <person name="Mueller-Roeber B."/>
            <person name="Pagarete A."/>
            <person name="Parker M."/>
            <person name="Probert I."/>
            <person name="Quesneville H."/>
            <person name="Raines C."/>
            <person name="Rensing S.A."/>
            <person name="Riano-Pachon D.M."/>
            <person name="Richier S."/>
            <person name="Rokitta S."/>
            <person name="Shiraiwa Y."/>
            <person name="Soanes D.M."/>
            <person name="van der Giezen M."/>
            <person name="Wahlund T.M."/>
            <person name="Williams B."/>
            <person name="Wilson W."/>
            <person name="Wolfe G."/>
            <person name="Wurch L.L."/>
        </authorList>
    </citation>
    <scope>NUCLEOTIDE SEQUENCE</scope>
</reference>
<dbReference type="FunFam" id="3.20.20.20:FF:000006">
    <property type="entry name" value="Dihydropteroate synthase"/>
    <property type="match status" value="1"/>
</dbReference>
<evidence type="ECO:0000256" key="7">
    <source>
        <dbReference type="ARBA" id="ARBA00022679"/>
    </source>
</evidence>
<evidence type="ECO:0000256" key="5">
    <source>
        <dbReference type="ARBA" id="ARBA00005051"/>
    </source>
</evidence>
<evidence type="ECO:0000256" key="13">
    <source>
        <dbReference type="ARBA" id="ARBA00022909"/>
    </source>
</evidence>
<keyword evidence="13" id="KW-0289">Folate biosynthesis</keyword>
<evidence type="ECO:0000313" key="16">
    <source>
        <dbReference type="EnsemblProtists" id="EOD10900"/>
    </source>
</evidence>
<dbReference type="InterPro" id="IPR000489">
    <property type="entry name" value="Pterin-binding_dom"/>
</dbReference>
<comment type="catalytic activity">
    <reaction evidence="1">
        <text>(7,8-dihydropterin-6-yl)methyl diphosphate + 4-aminobenzoate = 7,8-dihydropteroate + diphosphate</text>
        <dbReference type="Rhea" id="RHEA:19949"/>
        <dbReference type="ChEBI" id="CHEBI:17836"/>
        <dbReference type="ChEBI" id="CHEBI:17839"/>
        <dbReference type="ChEBI" id="CHEBI:33019"/>
        <dbReference type="ChEBI" id="CHEBI:72950"/>
        <dbReference type="EC" id="2.5.1.15"/>
    </reaction>
</comment>
<evidence type="ECO:0000256" key="4">
    <source>
        <dbReference type="ARBA" id="ARBA00004763"/>
    </source>
</evidence>
<dbReference type="InterPro" id="IPR035907">
    <property type="entry name" value="Hppk_sf"/>
</dbReference>
<evidence type="ECO:0000256" key="9">
    <source>
        <dbReference type="ARBA" id="ARBA00022741"/>
    </source>
</evidence>
<dbReference type="GO" id="GO:0046656">
    <property type="term" value="P:folic acid biosynthetic process"/>
    <property type="evidence" value="ECO:0007669"/>
    <property type="project" value="UniProtKB-KW"/>
</dbReference>
<keyword evidence="10" id="KW-0418">Kinase</keyword>
<evidence type="ECO:0000256" key="2">
    <source>
        <dbReference type="ARBA" id="ARBA00000198"/>
    </source>
</evidence>
<dbReference type="PROSITE" id="PS00792">
    <property type="entry name" value="DHPS_1"/>
    <property type="match status" value="1"/>
</dbReference>